<dbReference type="InterPro" id="IPR042575">
    <property type="entry name" value="UBAP1_C"/>
</dbReference>
<proteinExistence type="predicted"/>
<evidence type="ECO:0000313" key="3">
    <source>
        <dbReference type="EMBL" id="EDO34298.1"/>
    </source>
</evidence>
<dbReference type="Proteomes" id="UP000001593">
    <property type="component" value="Unassembled WGS sequence"/>
</dbReference>
<keyword evidence="4" id="KW-1185">Reference proteome</keyword>
<feature type="domain" description="UMA" evidence="2">
    <location>
        <begin position="20"/>
        <end position="65"/>
    </location>
</feature>
<accession>A7SPQ8</accession>
<feature type="compositionally biased region" description="Low complexity" evidence="1">
    <location>
        <begin position="490"/>
        <end position="506"/>
    </location>
</feature>
<organism evidence="3 4">
    <name type="scientific">Nematostella vectensis</name>
    <name type="common">Starlet sea anemone</name>
    <dbReference type="NCBI Taxonomy" id="45351"/>
    <lineage>
        <taxon>Eukaryota</taxon>
        <taxon>Metazoa</taxon>
        <taxon>Cnidaria</taxon>
        <taxon>Anthozoa</taxon>
        <taxon>Hexacorallia</taxon>
        <taxon>Actiniaria</taxon>
        <taxon>Edwardsiidae</taxon>
        <taxon>Nematostella</taxon>
    </lineage>
</organism>
<dbReference type="PANTHER" id="PTHR15960:SF5">
    <property type="entry name" value="LD44032P"/>
    <property type="match status" value="1"/>
</dbReference>
<dbReference type="GO" id="GO:0000813">
    <property type="term" value="C:ESCRT I complex"/>
    <property type="evidence" value="ECO:0000318"/>
    <property type="project" value="GO_Central"/>
</dbReference>
<dbReference type="OMA" id="ENWKPWP"/>
<dbReference type="GO" id="GO:0043130">
    <property type="term" value="F:ubiquitin binding"/>
    <property type="evidence" value="ECO:0000318"/>
    <property type="project" value="GO_Central"/>
</dbReference>
<sequence length="622" mass="66872">MAFQKTFRKAGSHYSDISALDGIEVKVGPSFQPPAKVALPVGFHLKDPSEILSLTYDFGLEHEVIAKAEKIKAKKFQEEEENEQAKALDNQSNEGPPLATPNLAFSTDILEPTTVTGHGHSRNSSLGGRNSFDLADFENNTSTPFELVELQTINDLDELKDVLLSVSQPSVTVVQTGCSATTGQQASFTSTVAATSSVLNSLSTSVPQMAYAASTTPSYLPSKSTSSGLNFESTSVPQTAYGVATETSYLSSSSGINHQLANSQQMVYGTAAVPTYLPDNTPLGTIGHQNNTNLTTSLSKSVPDLSSNQLVNLADGNETGSVGTGPPLRNAGYNMSHSWGISEYNKYSRHGAPAQPAPMLVDINNGTSPPKLPPKTYNRPRSMVGTPSVNNTVASSDNNITAYPTQPGRLPPLQFPPPIPSSSSEDNKPIPKPRRMLTPLQGSLESNQGSLLEQQGPPVLKPRRMAPPVPHPRAQERVKQHSSPLPPASYPSHPSPSDQSSLPNPLPLLESREKELVNYISIMGFPKPRVARAVHRLGEKDREVIDYLVAVEELSEAGHDGDDVEIAMECNNYDKPKALEFLELCKAFKELGFQKEQIHTALKAAENDSDKALDLLTSVSAS</sequence>
<dbReference type="OrthoDB" id="2018023at2759"/>
<evidence type="ECO:0000313" key="4">
    <source>
        <dbReference type="Proteomes" id="UP000001593"/>
    </source>
</evidence>
<protein>
    <recommendedName>
        <fullName evidence="2">UMA domain-containing protein</fullName>
    </recommendedName>
</protein>
<evidence type="ECO:0000256" key="1">
    <source>
        <dbReference type="SAM" id="MobiDB-lite"/>
    </source>
</evidence>
<dbReference type="eggNOG" id="ENOG502QTJC">
    <property type="taxonomic scope" value="Eukaryota"/>
</dbReference>
<feature type="compositionally biased region" description="Polar residues" evidence="1">
    <location>
        <begin position="385"/>
        <end position="404"/>
    </location>
</feature>
<dbReference type="EMBL" id="DS469736">
    <property type="protein sequence ID" value="EDO34298.1"/>
    <property type="molecule type" value="Genomic_DNA"/>
</dbReference>
<reference evidence="3 4" key="1">
    <citation type="journal article" date="2007" name="Science">
        <title>Sea anemone genome reveals ancestral eumetazoan gene repertoire and genomic organization.</title>
        <authorList>
            <person name="Putnam N.H."/>
            <person name="Srivastava M."/>
            <person name="Hellsten U."/>
            <person name="Dirks B."/>
            <person name="Chapman J."/>
            <person name="Salamov A."/>
            <person name="Terry A."/>
            <person name="Shapiro H."/>
            <person name="Lindquist E."/>
            <person name="Kapitonov V.V."/>
            <person name="Jurka J."/>
            <person name="Genikhovich G."/>
            <person name="Grigoriev I.V."/>
            <person name="Lucas S.M."/>
            <person name="Steele R.E."/>
            <person name="Finnerty J.R."/>
            <person name="Technau U."/>
            <person name="Martindale M.Q."/>
            <person name="Rokhsar D.S."/>
        </authorList>
    </citation>
    <scope>NUCLEOTIDE SEQUENCE [LARGE SCALE GENOMIC DNA]</scope>
    <source>
        <strain evidence="4">CH2 X CH6</strain>
    </source>
</reference>
<feature type="compositionally biased region" description="Pro residues" evidence="1">
    <location>
        <begin position="409"/>
        <end position="420"/>
    </location>
</feature>
<gene>
    <name evidence="3" type="ORF">NEMVEDRAFT_v1g215525</name>
</gene>
<dbReference type="HOGENOM" id="CLU_445750_0_0_1"/>
<dbReference type="AlphaFoldDB" id="A7SPQ8"/>
<dbReference type="GO" id="GO:0043162">
    <property type="term" value="P:ubiquitin-dependent protein catabolic process via the multivesicular body sorting pathway"/>
    <property type="evidence" value="ECO:0000318"/>
    <property type="project" value="GO_Central"/>
</dbReference>
<dbReference type="PROSITE" id="PS51497">
    <property type="entry name" value="UMA"/>
    <property type="match status" value="1"/>
</dbReference>
<dbReference type="InParanoid" id="A7SPQ8"/>
<dbReference type="CDD" id="cd14316">
    <property type="entry name" value="UBA2_UBAP1_like"/>
    <property type="match status" value="1"/>
</dbReference>
<dbReference type="PANTHER" id="PTHR15960">
    <property type="entry name" value="LD44032P"/>
    <property type="match status" value="1"/>
</dbReference>
<dbReference type="KEGG" id="nve:5505634"/>
<feature type="region of interest" description="Disordered" evidence="1">
    <location>
        <begin position="349"/>
        <end position="506"/>
    </location>
</feature>
<feature type="region of interest" description="Disordered" evidence="1">
    <location>
        <begin position="76"/>
        <end position="96"/>
    </location>
</feature>
<dbReference type="Gene3D" id="1.20.120.1920">
    <property type="entry name" value="UBAP1 SOUBA domain"/>
    <property type="match status" value="1"/>
</dbReference>
<dbReference type="STRING" id="45351.A7SPQ8"/>
<dbReference type="InterPro" id="IPR038870">
    <property type="entry name" value="UBAP1"/>
</dbReference>
<feature type="compositionally biased region" description="Polar residues" evidence="1">
    <location>
        <begin position="440"/>
        <end position="453"/>
    </location>
</feature>
<evidence type="ECO:0000259" key="2">
    <source>
        <dbReference type="PROSITE" id="PS51497"/>
    </source>
</evidence>
<dbReference type="PhylomeDB" id="A7SPQ8"/>
<name>A7SPQ8_NEMVE</name>
<dbReference type="InterPro" id="IPR023340">
    <property type="entry name" value="UMA"/>
</dbReference>